<evidence type="ECO:0000256" key="3">
    <source>
        <dbReference type="ARBA" id="ARBA00022490"/>
    </source>
</evidence>
<protein>
    <submittedName>
        <fullName evidence="10">SET and MYND domain-containing protein 4</fullName>
    </submittedName>
</protein>
<name>A0A1D2NIQ4_ORCCI</name>
<dbReference type="InterPro" id="IPR011990">
    <property type="entry name" value="TPR-like_helical_dom_sf"/>
</dbReference>
<dbReference type="SUPFAM" id="SSF48452">
    <property type="entry name" value="TPR-like"/>
    <property type="match status" value="1"/>
</dbReference>
<keyword evidence="5" id="KW-0808">Transferase</keyword>
<evidence type="ECO:0000256" key="4">
    <source>
        <dbReference type="ARBA" id="ARBA00022603"/>
    </source>
</evidence>
<dbReference type="PANTHER" id="PTHR46165">
    <property type="entry name" value="SET AND MYND DOMAIN-CONTAINING PROTEIN 4"/>
    <property type="match status" value="1"/>
</dbReference>
<evidence type="ECO:0000256" key="6">
    <source>
        <dbReference type="ARBA" id="ARBA00022691"/>
    </source>
</evidence>
<dbReference type="GO" id="GO:0032259">
    <property type="term" value="P:methylation"/>
    <property type="evidence" value="ECO:0007669"/>
    <property type="project" value="UniProtKB-KW"/>
</dbReference>
<dbReference type="InterPro" id="IPR052097">
    <property type="entry name" value="SET-MYND_domain_protein"/>
</dbReference>
<dbReference type="Gene3D" id="2.170.270.10">
    <property type="entry name" value="SET domain"/>
    <property type="match status" value="1"/>
</dbReference>
<keyword evidence="6" id="KW-0949">S-adenosyl-L-methionine</keyword>
<organism evidence="10 11">
    <name type="scientific">Orchesella cincta</name>
    <name type="common">Springtail</name>
    <name type="synonym">Podura cincta</name>
    <dbReference type="NCBI Taxonomy" id="48709"/>
    <lineage>
        <taxon>Eukaryota</taxon>
        <taxon>Metazoa</taxon>
        <taxon>Ecdysozoa</taxon>
        <taxon>Arthropoda</taxon>
        <taxon>Hexapoda</taxon>
        <taxon>Collembola</taxon>
        <taxon>Entomobryomorpha</taxon>
        <taxon>Entomobryoidea</taxon>
        <taxon>Orchesellidae</taxon>
        <taxon>Orchesellinae</taxon>
        <taxon>Orchesella</taxon>
    </lineage>
</organism>
<feature type="domain" description="SET" evidence="9">
    <location>
        <begin position="194"/>
        <end position="500"/>
    </location>
</feature>
<dbReference type="SUPFAM" id="SSF82199">
    <property type="entry name" value="SET domain"/>
    <property type="match status" value="1"/>
</dbReference>
<evidence type="ECO:0000313" key="10">
    <source>
        <dbReference type="EMBL" id="ODN05092.1"/>
    </source>
</evidence>
<comment type="caution">
    <text evidence="10">The sequence shown here is derived from an EMBL/GenBank/DDBJ whole genome shotgun (WGS) entry which is preliminary data.</text>
</comment>
<comment type="catalytic activity">
    <reaction evidence="8">
        <text>L-lysyl-[protein] + S-adenosyl-L-methionine = N(6)-methyl-L-lysyl-[protein] + S-adenosyl-L-homocysteine + H(+)</text>
        <dbReference type="Rhea" id="RHEA:51736"/>
        <dbReference type="Rhea" id="RHEA-COMP:9752"/>
        <dbReference type="Rhea" id="RHEA-COMP:13053"/>
        <dbReference type="ChEBI" id="CHEBI:15378"/>
        <dbReference type="ChEBI" id="CHEBI:29969"/>
        <dbReference type="ChEBI" id="CHEBI:57856"/>
        <dbReference type="ChEBI" id="CHEBI:59789"/>
        <dbReference type="ChEBI" id="CHEBI:61929"/>
    </reaction>
</comment>
<keyword evidence="11" id="KW-1185">Reference proteome</keyword>
<dbReference type="GO" id="GO:0005634">
    <property type="term" value="C:nucleus"/>
    <property type="evidence" value="ECO:0007669"/>
    <property type="project" value="UniProtKB-SubCell"/>
</dbReference>
<dbReference type="Gene3D" id="1.25.40.10">
    <property type="entry name" value="Tetratricopeptide repeat domain"/>
    <property type="match status" value="1"/>
</dbReference>
<evidence type="ECO:0000256" key="1">
    <source>
        <dbReference type="ARBA" id="ARBA00004123"/>
    </source>
</evidence>
<dbReference type="Gene3D" id="1.10.220.160">
    <property type="match status" value="1"/>
</dbReference>
<dbReference type="GO" id="GO:0042826">
    <property type="term" value="F:histone deacetylase binding"/>
    <property type="evidence" value="ECO:0007669"/>
    <property type="project" value="TreeGrafter"/>
</dbReference>
<dbReference type="OMA" id="KCKSEAW"/>
<dbReference type="GO" id="GO:0008757">
    <property type="term" value="F:S-adenosylmethionine-dependent methyltransferase activity"/>
    <property type="evidence" value="ECO:0007669"/>
    <property type="project" value="UniProtKB-ARBA"/>
</dbReference>
<dbReference type="AlphaFoldDB" id="A0A1D2NIQ4"/>
<dbReference type="Gene3D" id="6.10.140.2220">
    <property type="match status" value="1"/>
</dbReference>
<keyword evidence="4" id="KW-0489">Methyltransferase</keyword>
<evidence type="ECO:0000256" key="2">
    <source>
        <dbReference type="ARBA" id="ARBA00004496"/>
    </source>
</evidence>
<comment type="subcellular location">
    <subcellularLocation>
        <location evidence="2">Cytoplasm</location>
    </subcellularLocation>
    <subcellularLocation>
        <location evidence="1">Nucleus</location>
    </subcellularLocation>
</comment>
<evidence type="ECO:0000256" key="7">
    <source>
        <dbReference type="ARBA" id="ARBA00023242"/>
    </source>
</evidence>
<dbReference type="PANTHER" id="PTHR46165:SF2">
    <property type="entry name" value="SET AND MYND DOMAIN-CONTAINING PROTEIN 4"/>
    <property type="match status" value="1"/>
</dbReference>
<gene>
    <name evidence="10" type="ORF">Ocin01_01578</name>
</gene>
<keyword evidence="7" id="KW-0539">Nucleus</keyword>
<evidence type="ECO:0000259" key="9">
    <source>
        <dbReference type="PROSITE" id="PS50280"/>
    </source>
</evidence>
<dbReference type="STRING" id="48709.A0A1D2NIQ4"/>
<dbReference type="InterPro" id="IPR044421">
    <property type="entry name" value="SMYD4_SET"/>
</dbReference>
<evidence type="ECO:0000313" key="11">
    <source>
        <dbReference type="Proteomes" id="UP000094527"/>
    </source>
</evidence>
<dbReference type="InterPro" id="IPR046341">
    <property type="entry name" value="SET_dom_sf"/>
</dbReference>
<evidence type="ECO:0000256" key="8">
    <source>
        <dbReference type="ARBA" id="ARBA00048985"/>
    </source>
</evidence>
<reference evidence="10 11" key="1">
    <citation type="journal article" date="2016" name="Genome Biol. Evol.">
        <title>Gene Family Evolution Reflects Adaptation to Soil Environmental Stressors in the Genome of the Collembolan Orchesella cincta.</title>
        <authorList>
            <person name="Faddeeva-Vakhrusheva A."/>
            <person name="Derks M.F."/>
            <person name="Anvar S.Y."/>
            <person name="Agamennone V."/>
            <person name="Suring W."/>
            <person name="Smit S."/>
            <person name="van Straalen N.M."/>
            <person name="Roelofs D."/>
        </authorList>
    </citation>
    <scope>NUCLEOTIDE SEQUENCE [LARGE SCALE GENOMIC DNA]</scope>
    <source>
        <tissue evidence="10">Mixed pool</tissue>
    </source>
</reference>
<sequence>MDSLISIIYSGKFTESNLSQQLDDTFTRAAAKIQMNDNEHAVKPSVLKGSRGRNAHLIDEGTFIKSLELSARLREKGNQLYQQRNGEAALRAYSLAIAFAPNATEELCMAYANRSAVLREMGKARESLEDVERVLKQGSVCPGNLKDKLLERKGKCEAMLKEVDVTASEPDSTSSVEKLFQLQTPGSKVANAESFVEIRYNKQKGRHLIVTDEVPAGTVLLVDKPFVSVLNKLLVWETEHCHNCSKYMLNGIPCLKCSFAMFCSEACHQTACNNNGIHRYEHSYLPILHALQCSHAVIQSLRIIALVGPTALYKLFKSQDPLYFNPKHEIDDVNGYDKGGVYDGKTYLPVYHLISHVQHSASLERDFQTGWMNPLRALFLKELLKRYSSFFSDLTSKEDMSQFEDFIAALILQHLENIKFNAISLSKLMSVPNTDPQETTQQQQQLKSVAFAAAVYPLISLCNHSCDPNCAPVKKSKHLVTSIISLQHLKKGDELFITYKPLYTQMRTSDRQKFLVDNYQFICNCNACEGNWGPETGQLSPESEGVGTLILESTRCESCPPAVVGDKKPRQCQDCILKDINLGKEIQKMETELFECHDLMKQGKFTECVARLPKIVDFFGTNGFPSHFPLYSIALELFKRTLTHSVANL</sequence>
<accession>A0A1D2NIQ4</accession>
<keyword evidence="3" id="KW-0963">Cytoplasm</keyword>
<dbReference type="InterPro" id="IPR001214">
    <property type="entry name" value="SET_dom"/>
</dbReference>
<dbReference type="CDD" id="cd10536">
    <property type="entry name" value="SET_SMYD4"/>
    <property type="match status" value="1"/>
</dbReference>
<dbReference type="GO" id="GO:0008170">
    <property type="term" value="F:N-methyltransferase activity"/>
    <property type="evidence" value="ECO:0007669"/>
    <property type="project" value="UniProtKB-ARBA"/>
</dbReference>
<dbReference type="Proteomes" id="UP000094527">
    <property type="component" value="Unassembled WGS sequence"/>
</dbReference>
<evidence type="ECO:0000256" key="5">
    <source>
        <dbReference type="ARBA" id="ARBA00022679"/>
    </source>
</evidence>
<dbReference type="PROSITE" id="PS50280">
    <property type="entry name" value="SET"/>
    <property type="match status" value="1"/>
</dbReference>
<dbReference type="EMBL" id="LJIJ01000030">
    <property type="protein sequence ID" value="ODN05092.1"/>
    <property type="molecule type" value="Genomic_DNA"/>
</dbReference>
<dbReference type="Pfam" id="PF00856">
    <property type="entry name" value="SET"/>
    <property type="match status" value="1"/>
</dbReference>
<dbReference type="GO" id="GO:0005737">
    <property type="term" value="C:cytoplasm"/>
    <property type="evidence" value="ECO:0007669"/>
    <property type="project" value="UniProtKB-SubCell"/>
</dbReference>
<proteinExistence type="predicted"/>
<dbReference type="OrthoDB" id="7770870at2759"/>
<dbReference type="GO" id="GO:0008276">
    <property type="term" value="F:protein methyltransferase activity"/>
    <property type="evidence" value="ECO:0007669"/>
    <property type="project" value="UniProtKB-ARBA"/>
</dbReference>